<dbReference type="InterPro" id="IPR036597">
    <property type="entry name" value="Fido-like_dom_sf"/>
</dbReference>
<dbReference type="PANTHER" id="PTHR13504">
    <property type="entry name" value="FIDO DOMAIN-CONTAINING PROTEIN DDB_G0283145"/>
    <property type="match status" value="1"/>
</dbReference>
<comment type="caution">
    <text evidence="2">The sequence shown here is derived from an EMBL/GenBank/DDBJ whole genome shotgun (WGS) entry which is preliminary data.</text>
</comment>
<protein>
    <submittedName>
        <fullName evidence="2">Fic family protein</fullName>
    </submittedName>
</protein>
<name>A0ABV6MYX8_9PSEU</name>
<evidence type="ECO:0000259" key="1">
    <source>
        <dbReference type="PROSITE" id="PS51459"/>
    </source>
</evidence>
<dbReference type="PROSITE" id="PS51459">
    <property type="entry name" value="FIDO"/>
    <property type="match status" value="1"/>
</dbReference>
<organism evidence="2 3">
    <name type="scientific">Kutzneria chonburiensis</name>
    <dbReference type="NCBI Taxonomy" id="1483604"/>
    <lineage>
        <taxon>Bacteria</taxon>
        <taxon>Bacillati</taxon>
        <taxon>Actinomycetota</taxon>
        <taxon>Actinomycetes</taxon>
        <taxon>Pseudonocardiales</taxon>
        <taxon>Pseudonocardiaceae</taxon>
        <taxon>Kutzneria</taxon>
    </lineage>
</organism>
<keyword evidence="3" id="KW-1185">Reference proteome</keyword>
<gene>
    <name evidence="2" type="ORF">ACFFH7_27465</name>
</gene>
<dbReference type="Pfam" id="PF02661">
    <property type="entry name" value="Fic"/>
    <property type="match status" value="1"/>
</dbReference>
<sequence length="397" mass="44603">MDERDYVDSHPWLTFAYRLDFDTNAQLWARLGEAFSKCQHLTGSPLTPAVAQELGAVYLAKGALATTAIEGNTLSEQEVSEIIYDGRVLPPSRRYLQQEIENVVAALRAIDEDSRHGGTIITVDWIKQQNRQVLAGLETDEHVVPGEFTTANLVVGNYRGAPPQDVSYLMDRLVAWIAQLTEGNDTQPANIRFFGAFLAATLSHLYLAWIHPFGDGNGRTARLLECAILTNCGLVPWLSANLLSDHYNRTRSEYYRRLSNASRRGDVTGFICYAAQGFVDLLREQIELVQRQQLRVSWINFVYQRFQTLPNTEATARQRTLLLSLQDGPTPLNTIRMLTPELAAQYAGRSDKTVTRDVNRLQSLGLVLLDRHTIEPAIMLMAAFIPGRANSSPRDRR</sequence>
<dbReference type="Proteomes" id="UP001589810">
    <property type="component" value="Unassembled WGS sequence"/>
</dbReference>
<evidence type="ECO:0000313" key="3">
    <source>
        <dbReference type="Proteomes" id="UP001589810"/>
    </source>
</evidence>
<dbReference type="InterPro" id="IPR003812">
    <property type="entry name" value="Fido"/>
</dbReference>
<dbReference type="SUPFAM" id="SSF140931">
    <property type="entry name" value="Fic-like"/>
    <property type="match status" value="1"/>
</dbReference>
<dbReference type="PANTHER" id="PTHR13504:SF38">
    <property type="entry name" value="FIDO DOMAIN-CONTAINING PROTEIN"/>
    <property type="match status" value="1"/>
</dbReference>
<evidence type="ECO:0000313" key="2">
    <source>
        <dbReference type="EMBL" id="MFC0545277.1"/>
    </source>
</evidence>
<dbReference type="RefSeq" id="WP_273934891.1">
    <property type="nucleotide sequence ID" value="NZ_CP097263.1"/>
</dbReference>
<accession>A0ABV6MYX8</accession>
<dbReference type="InterPro" id="IPR040198">
    <property type="entry name" value="Fido_containing"/>
</dbReference>
<dbReference type="EMBL" id="JBHLUD010000009">
    <property type="protein sequence ID" value="MFC0545277.1"/>
    <property type="molecule type" value="Genomic_DNA"/>
</dbReference>
<feature type="domain" description="Fido" evidence="1">
    <location>
        <begin position="121"/>
        <end position="276"/>
    </location>
</feature>
<proteinExistence type="predicted"/>
<reference evidence="2 3" key="1">
    <citation type="submission" date="2024-09" db="EMBL/GenBank/DDBJ databases">
        <authorList>
            <person name="Sun Q."/>
            <person name="Mori K."/>
        </authorList>
    </citation>
    <scope>NUCLEOTIDE SEQUENCE [LARGE SCALE GENOMIC DNA]</scope>
    <source>
        <strain evidence="2 3">TBRC 1432</strain>
    </source>
</reference>
<dbReference type="Gene3D" id="1.10.3290.10">
    <property type="entry name" value="Fido-like domain"/>
    <property type="match status" value="1"/>
</dbReference>